<dbReference type="NCBIfam" id="TIGR03696">
    <property type="entry name" value="Rhs_assc_core"/>
    <property type="match status" value="1"/>
</dbReference>
<dbReference type="Gene3D" id="2.180.10.10">
    <property type="entry name" value="RHS repeat-associated core"/>
    <property type="match status" value="1"/>
</dbReference>
<dbReference type="PANTHER" id="PTHR32305">
    <property type="match status" value="1"/>
</dbReference>
<sequence length="2819" mass="309511">MNYKRRITTILKAILFLLLAALPQLARAQAGGHLTLKRILDGAKGQLTVDSATTVSDSVYFNTALAGRLDTPYQVKNIITFSINEYATLPLPDSFRATATLRIYYTLADLSIDSVDQQLSVNYDTAGTYTMRSSFVFNGSHRVKVKVLGIISTVQANIIPALLVLNEMEVYPVYKLSCKANAVKYIYGNPAKADTTNELEVNWPVMTGADVYDLEWAYIDQSALSLGRYGNPSSPDPALIFENNTTRVTIGGNTYSIPLLYDDAGTLYCRVRGVQEKVGYQRIETAWSSDTTTGLGAYQFGGHEPTLNWQSTISFAEDGKRKVVVQYYDGSLRGRQTVTKDNTTNTVVAAETFYDYQGRPAIQVLPAPTLNTVLQYAHNLNAAINGAEYDKSYYDSLAAPENYLTAAAAPMSTSSGTNQYYSPANPEKNIGFNQFIPDGEGYAYTETEYTADNTGRILRQGGVGQAFKLGSGHETKYTYNTAAKEDLYALFGTEVGDNTHYFKNTVTDGNGQTSVSYVDMHGRTIATALAGAPENRGLEDLPSRDSLSVTDSLSGPGQNTITDMRISSRHSQFVSESGYFAFTYQLTPPVLQKKDCNGNNICYTGLYDLEIRITDDAFNQRFDDKKPFEKIVKARLDSISVDCNQIPKPIDVTFDVYLKKGSYDFTKTLTINKAAMDYYRDSVLLKSSVCKSYDTVLQQQLTRMRSVQCVPDCAGCLASLGDWEPYRDRYMSENAYPVADTASYRSEALAAYNNALNACTILCGSGTETDAMRDAMLMDMIAPSGQYAIPSDTAYKYSVFYLDLSDTTYAYMDTAIHYLDEAGRPDKVYDEGSGRFVDPQELRPADFAAAFKTSWAPALLHLHPEYCKLLEKSKYRSSEEWSSDFESVDSYAEARSKGYLNPTNMDGIPFPGTNTDPLSAKFKSALESRLKNCNGSGYTMWSVAATSIKCTTIDKNCVNQYNSPVLAFDESKMCEGDLNMAWRSFRSMYLAAKRTVLDDYLNSINCGAKVNDLLSAGKQLRFTSSSEQLANAGFGNMVGAPEEKAMRDSATAMESRTYDENCRAYVSYWAEQLSGCYSQSAIDNEIVPKLLEVCKEGADRDHPNGSSTIRPGSIYQYHSFEEVINEYNLQHGIAKNMSCNADVITMPKPYDRQVSYGDQPAYSRPTDCQCDKLAELRREYTSLKQPSETFSAYLSRKRGVTISQADLDMLESACSSPANSSCSWLPEQISIPALLQCNVAPACATCEDVNRLFTSFVATYGIQPEIVTDDSLQDRKNEFFAAYMNNRLGFDKQAWEYLSFLQDSCTKGTGDSYTVCKPARAGTNAQASTYSNGGDDDIKDIVRSRDGGYLLAGSTKGCSAGQEDAYLIKTDATGTFLWAKTYGAENHEEFRRIRQTADGGYIAIGSTNSYCYDAGALMVAKLDSLGGVEWNKAMTMGRSNYEGKGYDIIQTSEGDYAFAGLSVSQGNPLEWVTGVLSNDGTLKWSKIIASPEKKEAITLLENGDTLVIATSMSAAGANYDAVVMKQGKSAGEILNISGYGINGSDNVAGGIVKTSSGYKLLGDRSGVLLDITGDGSVLSARKIDLPGSGEVDVFSGIAAADGGFLAAQTVPAGSSRDVYLHKINANNGILWSSHVRMDGADYIRNITENPDGTIAGAGILNNRALLMIATAGGKTGCKDTIEDIRTNDIYASVVRKAISTPNMTDLNESWISAVALAEKSCTPVRSQAGCPGLDSCYVVNGLPLLCGNLGVFPTVKIDETTACSDSTFFAESAARVIYNTYADSIKTDFDADYMRTMLRAASLEKFAVRYSLSEYHYTLYYYDQAGNLVKTIPPAGVVKNRRQSWVDSVEVAKAAGVRLVPAHTMATEYRYNTLNGVVAQKTPDAGKSAFWYDRLGRLVVSQNSKQQPFNNYSYTSYDDLGRITEVGELSSGTVMTDVISRDQANFANWFNSVSNSRSEITKTTYDLAYPFFTANDFAARNLRNRVSWSALYKDAAAVNGGDHSTATFYTYDVLGNVDTLLQDYKEGKMEIAGHRFKRTAYNYDLISGKVNEVAYQPGAPDAFYHRYNYDAENRLTSVETSQDRVYWEKDAFYQYYKHGPLARTVIGQQQVQGIDYAYTLQGWLKGVNSTALTSESDQGADGKAGSVVPGDAFGFALNYYSTDYKPINGNKVPFAATAGDFKPLYNGNIGAISQSIAGLGDPLLYNYRYDALNRIKGMQAYKGLNTATNAWTPVALEDFKESVSYDPNGNILKYNRNGNQTFANKPLGMDSLTYAYRPGTNKLDYVDDAVNVANYESDIDKQLPGNYAYDSIGNLVKDVTGKIEKIDWTLYGKIANIVKSGNDTIHYSYDVSGNRISKTVHDTTTWYVRDATGNVMSVYTLTPDGNVRLSESHLYGSNRLGVLRPELELNAGALSTVSLPGLGSGEIASFIRGKKVFELSNHLGNVLATVSDKKVLAGQGASLRYDVDLLSANEYYPFGMQMPGRGYNAGGYRYGFNGKENDNEVKGEGNQQDYGMRVYDPRLGKFLSVDPIAKKYPELTPYQFSSNSPLKNIDIDGLEGGDANSIWDLIKARIGISFHQPQTAEQAIERVEASAKADAILEAVDKTADAYETTFGVIPGYTAGMQYMRGNYAMASLSLGLDVFGGEILREAGSLTKGAIGIMGKKSAGKLSMSLASETFSEGMRAAGANSNSQFRGLALGVREFLDDFAAERGLSTWKDWGITTMQGYEDRFLQEATKAPSIHFNLSFFHKWQGQIVEMDAKKLFKMKKSINFRLPGGGTITQWELQTVLRNDALRTKTSFYHMGEDITKKVNLRLGL</sequence>
<evidence type="ECO:0000313" key="4">
    <source>
        <dbReference type="EMBL" id="UPK67459.1"/>
    </source>
</evidence>
<feature type="compositionally biased region" description="Polar residues" evidence="1">
    <location>
        <begin position="545"/>
        <end position="554"/>
    </location>
</feature>
<evidence type="ECO:0000313" key="5">
    <source>
        <dbReference type="Proteomes" id="UP000830198"/>
    </source>
</evidence>
<dbReference type="InterPro" id="IPR011047">
    <property type="entry name" value="Quinoprotein_ADH-like_sf"/>
</dbReference>
<feature type="domain" description="Ig-like" evidence="3">
    <location>
        <begin position="160"/>
        <end position="279"/>
    </location>
</feature>
<evidence type="ECO:0000256" key="2">
    <source>
        <dbReference type="SAM" id="SignalP"/>
    </source>
</evidence>
<keyword evidence="2" id="KW-0732">Signal</keyword>
<proteinExistence type="predicted"/>
<dbReference type="EMBL" id="CP095855">
    <property type="protein sequence ID" value="UPK67459.1"/>
    <property type="molecule type" value="Genomic_DNA"/>
</dbReference>
<dbReference type="PROSITE" id="PS50835">
    <property type="entry name" value="IG_LIKE"/>
    <property type="match status" value="1"/>
</dbReference>
<dbReference type="InterPro" id="IPR050708">
    <property type="entry name" value="T6SS_VgrG/RHS"/>
</dbReference>
<dbReference type="RefSeq" id="WP_247809838.1">
    <property type="nucleotide sequence ID" value="NZ_CP095855.1"/>
</dbReference>
<dbReference type="SUPFAM" id="SSF50998">
    <property type="entry name" value="Quinoprotein alcohol dehydrogenase-like"/>
    <property type="match status" value="1"/>
</dbReference>
<dbReference type="InterPro" id="IPR022385">
    <property type="entry name" value="Rhs_assc_core"/>
</dbReference>
<reference evidence="4 5" key="1">
    <citation type="submission" date="2022-04" db="EMBL/GenBank/DDBJ databases">
        <title>The arsenic-methylating capacity of Chitinophaga filiformis YT5 during chitin decomposition.</title>
        <authorList>
            <person name="Chen G."/>
            <person name="Liang Y."/>
        </authorList>
    </citation>
    <scope>NUCLEOTIDE SEQUENCE [LARGE SCALE GENOMIC DNA]</scope>
    <source>
        <strain evidence="4 5">YT5</strain>
    </source>
</reference>
<keyword evidence="5" id="KW-1185">Reference proteome</keyword>
<feature type="signal peptide" evidence="2">
    <location>
        <begin position="1"/>
        <end position="28"/>
    </location>
</feature>
<gene>
    <name evidence="4" type="ORF">MYF79_21175</name>
</gene>
<dbReference type="Pfam" id="PF20041">
    <property type="entry name" value="DUF6443"/>
    <property type="match status" value="1"/>
</dbReference>
<evidence type="ECO:0000259" key="3">
    <source>
        <dbReference type="PROSITE" id="PS50835"/>
    </source>
</evidence>
<organism evidence="4 5">
    <name type="scientific">Chitinophaga filiformis</name>
    <name type="common">Myxococcus filiformis</name>
    <name type="synonym">Flexibacter filiformis</name>
    <dbReference type="NCBI Taxonomy" id="104663"/>
    <lineage>
        <taxon>Bacteria</taxon>
        <taxon>Pseudomonadati</taxon>
        <taxon>Bacteroidota</taxon>
        <taxon>Chitinophagia</taxon>
        <taxon>Chitinophagales</taxon>
        <taxon>Chitinophagaceae</taxon>
        <taxon>Chitinophaga</taxon>
    </lineage>
</organism>
<protein>
    <recommendedName>
        <fullName evidence="3">Ig-like domain-containing protein</fullName>
    </recommendedName>
</protein>
<dbReference type="Proteomes" id="UP000830198">
    <property type="component" value="Chromosome"/>
</dbReference>
<evidence type="ECO:0000256" key="1">
    <source>
        <dbReference type="SAM" id="MobiDB-lite"/>
    </source>
</evidence>
<feature type="region of interest" description="Disordered" evidence="1">
    <location>
        <begin position="535"/>
        <end position="554"/>
    </location>
</feature>
<dbReference type="PANTHER" id="PTHR32305:SF15">
    <property type="entry name" value="PROTEIN RHSA-RELATED"/>
    <property type="match status" value="1"/>
</dbReference>
<feature type="chain" id="PRO_5045189003" description="Ig-like domain-containing protein" evidence="2">
    <location>
        <begin position="29"/>
        <end position="2819"/>
    </location>
</feature>
<accession>A0ABY4HUJ5</accession>
<name>A0ABY4HUJ5_CHIFI</name>
<dbReference type="InterPro" id="IPR045619">
    <property type="entry name" value="DUF6443"/>
</dbReference>
<dbReference type="InterPro" id="IPR007110">
    <property type="entry name" value="Ig-like_dom"/>
</dbReference>